<feature type="domain" description="MIP18 family-like" evidence="1">
    <location>
        <begin position="22"/>
        <end position="92"/>
    </location>
</feature>
<protein>
    <submittedName>
        <fullName evidence="2">Iron-sulfur cluster assembly protein</fullName>
    </submittedName>
</protein>
<dbReference type="PANTHER" id="PTHR42831:SF1">
    <property type="entry name" value="FE-S PROTEIN MATURATION AUXILIARY FACTOR YITW"/>
    <property type="match status" value="1"/>
</dbReference>
<accession>A0ABU5MTP2</accession>
<dbReference type="PANTHER" id="PTHR42831">
    <property type="entry name" value="FE-S PROTEIN MATURATION AUXILIARY FACTOR YITW"/>
    <property type="match status" value="1"/>
</dbReference>
<dbReference type="SUPFAM" id="SSF117916">
    <property type="entry name" value="Fe-S cluster assembly (FSCA) domain-like"/>
    <property type="match status" value="1"/>
</dbReference>
<evidence type="ECO:0000259" key="1">
    <source>
        <dbReference type="Pfam" id="PF01883"/>
    </source>
</evidence>
<dbReference type="Pfam" id="PF01883">
    <property type="entry name" value="FeS_assembly_P"/>
    <property type="match status" value="1"/>
</dbReference>
<evidence type="ECO:0000313" key="2">
    <source>
        <dbReference type="EMBL" id="MDZ8117493.1"/>
    </source>
</evidence>
<sequence length="116" mass="13252">MFGKKKKERFNLEEHNPDLYKQVVRQLRMVFDPEIPVNVWDLGLIYNLDIDEDGKVYARITLTAPNCPEAERIPGNIQRAILEAEGVEDADIELVFDPPWTRDNMSTAALLALGLI</sequence>
<gene>
    <name evidence="2" type="ORF">P9H32_02560</name>
</gene>
<dbReference type="Proteomes" id="UP001290861">
    <property type="component" value="Unassembled WGS sequence"/>
</dbReference>
<dbReference type="InterPro" id="IPR034904">
    <property type="entry name" value="FSCA_dom_sf"/>
</dbReference>
<comment type="caution">
    <text evidence="2">The sequence shown here is derived from an EMBL/GenBank/DDBJ whole genome shotgun (WGS) entry which is preliminary data.</text>
</comment>
<keyword evidence="3" id="KW-1185">Reference proteome</keyword>
<organism evidence="2 3">
    <name type="scientific">Pontiella agarivorans</name>
    <dbReference type="NCBI Taxonomy" id="3038953"/>
    <lineage>
        <taxon>Bacteria</taxon>
        <taxon>Pseudomonadati</taxon>
        <taxon>Kiritimatiellota</taxon>
        <taxon>Kiritimatiellia</taxon>
        <taxon>Kiritimatiellales</taxon>
        <taxon>Pontiellaceae</taxon>
        <taxon>Pontiella</taxon>
    </lineage>
</organism>
<name>A0ABU5MTP2_9BACT</name>
<evidence type="ECO:0000313" key="3">
    <source>
        <dbReference type="Proteomes" id="UP001290861"/>
    </source>
</evidence>
<dbReference type="RefSeq" id="WP_322607294.1">
    <property type="nucleotide sequence ID" value="NZ_JARVCO010000002.1"/>
</dbReference>
<reference evidence="2 3" key="1">
    <citation type="journal article" date="2024" name="Appl. Environ. Microbiol.">
        <title>Pontiella agarivorans sp. nov., a novel marine anaerobic bacterium capable of degrading macroalgal polysaccharides and fixing nitrogen.</title>
        <authorList>
            <person name="Liu N."/>
            <person name="Kivenson V."/>
            <person name="Peng X."/>
            <person name="Cui Z."/>
            <person name="Lankiewicz T.S."/>
            <person name="Gosselin K.M."/>
            <person name="English C.J."/>
            <person name="Blair E.M."/>
            <person name="O'Malley M.A."/>
            <person name="Valentine D.L."/>
        </authorList>
    </citation>
    <scope>NUCLEOTIDE SEQUENCE [LARGE SCALE GENOMIC DNA]</scope>
    <source>
        <strain evidence="2 3">NLcol2</strain>
    </source>
</reference>
<dbReference type="InterPro" id="IPR052339">
    <property type="entry name" value="Fe-S_Maturation_MIP18"/>
</dbReference>
<dbReference type="Gene3D" id="3.30.300.130">
    <property type="entry name" value="Fe-S cluster assembly (FSCA)"/>
    <property type="match status" value="1"/>
</dbReference>
<proteinExistence type="predicted"/>
<dbReference type="InterPro" id="IPR002744">
    <property type="entry name" value="MIP18-like"/>
</dbReference>
<dbReference type="EMBL" id="JARVCO010000002">
    <property type="protein sequence ID" value="MDZ8117493.1"/>
    <property type="molecule type" value="Genomic_DNA"/>
</dbReference>